<name>A0A161SLS3_9BACL</name>
<evidence type="ECO:0000313" key="2">
    <source>
        <dbReference type="EMBL" id="KZE63401.1"/>
    </source>
</evidence>
<keyword evidence="3" id="KW-1185">Reference proteome</keyword>
<dbReference type="NCBIfam" id="NF045794">
    <property type="entry name" value="CsxC_fam"/>
    <property type="match status" value="1"/>
</dbReference>
<sequence length="322" mass="36568">MSVNPFPRTTSMNVCKAIIDPFPSATPADGTIIMVPVLLQKFTVQIPMHAKIEFPKGENVLEIKQIKKKVFITQCRLVQPKGSTTSGNLFLSGFVRKNIQYAANPKVDCEKEILSTIKSLTVEVPFDCVVQIESFQRPPVGPFLDTRDEFGYFTSQPLGKGYAEKDRLLSNDLSQFHQHSTEFFNELPFCEIVRSDITEFDESIDRKCHIEHIPFEKECRVIKCITCKKVPCRMCSNNKNKSGRSTSLLSNDFFSADIFTKPAKCPHCSQEKPKKCETCTKCLCKKCNSKPLTRECTFTELSEKMVLDLTLKLLQKQLVLLD</sequence>
<organism evidence="2 3">
    <name type="scientific">Fictibacillus phosphorivorans</name>
    <dbReference type="NCBI Taxonomy" id="1221500"/>
    <lineage>
        <taxon>Bacteria</taxon>
        <taxon>Bacillati</taxon>
        <taxon>Bacillota</taxon>
        <taxon>Bacilli</taxon>
        <taxon>Bacillales</taxon>
        <taxon>Fictibacillaceae</taxon>
        <taxon>Fictibacillus</taxon>
    </lineage>
</organism>
<reference evidence="3" key="1">
    <citation type="submission" date="2016-01" db="EMBL/GenBank/DDBJ databases">
        <title>Draft genome of Chromobacterium sp. F49.</title>
        <authorList>
            <person name="Hong K.W."/>
        </authorList>
    </citation>
    <scope>NUCLEOTIDE SEQUENCE [LARGE SCALE GENOMIC DNA]</scope>
    <source>
        <strain evidence="3">P7IIIA</strain>
    </source>
</reference>
<proteinExistence type="predicted"/>
<gene>
    <name evidence="2" type="ORF">AWM68_15410</name>
</gene>
<accession>A0A161SLS3</accession>
<dbReference type="AlphaFoldDB" id="A0A161SLS3"/>
<dbReference type="Proteomes" id="UP000076567">
    <property type="component" value="Unassembled WGS sequence"/>
</dbReference>
<dbReference type="Pfam" id="PF25250">
    <property type="entry name" value="DUF7852"/>
    <property type="match status" value="1"/>
</dbReference>
<evidence type="ECO:0000259" key="1">
    <source>
        <dbReference type="Pfam" id="PF25250"/>
    </source>
</evidence>
<evidence type="ECO:0000313" key="3">
    <source>
        <dbReference type="Proteomes" id="UP000076567"/>
    </source>
</evidence>
<dbReference type="RefSeq" id="WP_066245922.1">
    <property type="nucleotide sequence ID" value="NZ_LRFC01000039.1"/>
</dbReference>
<comment type="caution">
    <text evidence="2">The sequence shown here is derived from an EMBL/GenBank/DDBJ whole genome shotgun (WGS) entry which is preliminary data.</text>
</comment>
<dbReference type="InterPro" id="IPR057174">
    <property type="entry name" value="DUF7852"/>
</dbReference>
<dbReference type="InterPro" id="IPR054845">
    <property type="entry name" value="Exosporium_prot_C"/>
</dbReference>
<feature type="domain" description="DUF7852" evidence="1">
    <location>
        <begin position="33"/>
        <end position="106"/>
    </location>
</feature>
<dbReference type="EMBL" id="LRFC01000039">
    <property type="protein sequence ID" value="KZE63401.1"/>
    <property type="molecule type" value="Genomic_DNA"/>
</dbReference>
<protein>
    <recommendedName>
        <fullName evidence="1">DUF7852 domain-containing protein</fullName>
    </recommendedName>
</protein>
<dbReference type="OrthoDB" id="2381017at2"/>